<dbReference type="PANTHER" id="PTHR43080">
    <property type="entry name" value="CBS DOMAIN-CONTAINING PROTEIN CBSX3, MITOCHONDRIAL"/>
    <property type="match status" value="1"/>
</dbReference>
<organism evidence="4 5">
    <name type="scientific">Dechloromonas denitrificans</name>
    <dbReference type="NCBI Taxonomy" id="281362"/>
    <lineage>
        <taxon>Bacteria</taxon>
        <taxon>Pseudomonadati</taxon>
        <taxon>Pseudomonadota</taxon>
        <taxon>Betaproteobacteria</taxon>
        <taxon>Rhodocyclales</taxon>
        <taxon>Azonexaceae</taxon>
        <taxon>Dechloromonas</taxon>
    </lineage>
</organism>
<evidence type="ECO:0000256" key="1">
    <source>
        <dbReference type="ARBA" id="ARBA00023122"/>
    </source>
</evidence>
<feature type="domain" description="CBS" evidence="3">
    <location>
        <begin position="11"/>
        <end position="67"/>
    </location>
</feature>
<feature type="domain" description="CBS" evidence="3">
    <location>
        <begin position="76"/>
        <end position="134"/>
    </location>
</feature>
<comment type="caution">
    <text evidence="4">The sequence shown here is derived from an EMBL/GenBank/DDBJ whole genome shotgun (WGS) entry which is preliminary data.</text>
</comment>
<dbReference type="Proteomes" id="UP000070186">
    <property type="component" value="Unassembled WGS sequence"/>
</dbReference>
<dbReference type="SUPFAM" id="SSF54631">
    <property type="entry name" value="CBS-domain pair"/>
    <property type="match status" value="1"/>
</dbReference>
<dbReference type="STRING" id="281362.AT959_08840"/>
<accession>A0A133XIR0</accession>
<evidence type="ECO:0000259" key="3">
    <source>
        <dbReference type="PROSITE" id="PS51371"/>
    </source>
</evidence>
<sequence length="146" mass="16125">MPRRAINEILVGRTLITASPEMTVRSACRLMAEKKIGALLVVENQRIAGIFTERDALNKILAASLDPDTTKLHQVMVREPQTIRADKPLAYALHMMAEGGFRHVPVVDDDGGPVGMVSARDALGQDMVDLERDMRRLEELEGSIGY</sequence>
<keyword evidence="5" id="KW-1185">Reference proteome</keyword>
<dbReference type="RefSeq" id="WP_066882618.1">
    <property type="nucleotide sequence ID" value="NZ_LODL01000019.1"/>
</dbReference>
<dbReference type="AlphaFoldDB" id="A0A133XIR0"/>
<dbReference type="PROSITE" id="PS51371">
    <property type="entry name" value="CBS"/>
    <property type="match status" value="2"/>
</dbReference>
<dbReference type="InterPro" id="IPR046342">
    <property type="entry name" value="CBS_dom_sf"/>
</dbReference>
<gene>
    <name evidence="4" type="ORF">AT959_08840</name>
</gene>
<keyword evidence="1 2" id="KW-0129">CBS domain</keyword>
<evidence type="ECO:0000313" key="4">
    <source>
        <dbReference type="EMBL" id="KXB30822.1"/>
    </source>
</evidence>
<dbReference type="Gene3D" id="3.10.580.10">
    <property type="entry name" value="CBS-domain"/>
    <property type="match status" value="1"/>
</dbReference>
<dbReference type="InterPro" id="IPR000644">
    <property type="entry name" value="CBS_dom"/>
</dbReference>
<dbReference type="PANTHER" id="PTHR43080:SF2">
    <property type="entry name" value="CBS DOMAIN-CONTAINING PROTEIN"/>
    <property type="match status" value="1"/>
</dbReference>
<protein>
    <submittedName>
        <fullName evidence="4">Inosine-5-monophosphate dehydrogenase</fullName>
    </submittedName>
</protein>
<dbReference type="EMBL" id="LODL01000019">
    <property type="protein sequence ID" value="KXB30822.1"/>
    <property type="molecule type" value="Genomic_DNA"/>
</dbReference>
<name>A0A133XIR0_9RHOO</name>
<dbReference type="SMART" id="SM00116">
    <property type="entry name" value="CBS"/>
    <property type="match status" value="2"/>
</dbReference>
<reference evidence="4 5" key="1">
    <citation type="submission" date="2015-12" db="EMBL/GenBank/DDBJ databases">
        <title>Nitrous oxide reduction kinetics distinguish bacteria harboring typical versus atypical NosZ.</title>
        <authorList>
            <person name="Yoon S."/>
            <person name="Nissen S."/>
            <person name="Park D."/>
            <person name="Sanford R.A."/>
            <person name="Loeffler F.E."/>
        </authorList>
    </citation>
    <scope>NUCLEOTIDE SEQUENCE [LARGE SCALE GENOMIC DNA]</scope>
    <source>
        <strain evidence="4 5">ATCC BAA-841</strain>
    </source>
</reference>
<dbReference type="Pfam" id="PF00571">
    <property type="entry name" value="CBS"/>
    <property type="match status" value="2"/>
</dbReference>
<proteinExistence type="predicted"/>
<evidence type="ECO:0000256" key="2">
    <source>
        <dbReference type="PROSITE-ProRule" id="PRU00703"/>
    </source>
</evidence>
<evidence type="ECO:0000313" key="5">
    <source>
        <dbReference type="Proteomes" id="UP000070186"/>
    </source>
</evidence>
<dbReference type="InterPro" id="IPR051257">
    <property type="entry name" value="Diverse_CBS-Domain"/>
</dbReference>